<protein>
    <submittedName>
        <fullName evidence="2">Uncharacterized protein</fullName>
    </submittedName>
</protein>
<feature type="compositionally biased region" description="Basic and acidic residues" evidence="1">
    <location>
        <begin position="43"/>
        <end position="53"/>
    </location>
</feature>
<feature type="region of interest" description="Disordered" evidence="1">
    <location>
        <begin position="28"/>
        <end position="86"/>
    </location>
</feature>
<name>A0A8R7R1V5_TRIUA</name>
<accession>A0A8R7R1V5</accession>
<feature type="region of interest" description="Disordered" evidence="1">
    <location>
        <begin position="106"/>
        <end position="139"/>
    </location>
</feature>
<dbReference type="Gramene" id="TuG1812G0700002658.01.T01">
    <property type="protein sequence ID" value="TuG1812G0700002658.01.T01"/>
    <property type="gene ID" value="TuG1812G0700002658.01"/>
</dbReference>
<evidence type="ECO:0000313" key="3">
    <source>
        <dbReference type="Proteomes" id="UP000015106"/>
    </source>
</evidence>
<keyword evidence="3" id="KW-1185">Reference proteome</keyword>
<proteinExistence type="predicted"/>
<dbReference type="EnsemblPlants" id="TuG1812G0700002658.01.T01">
    <property type="protein sequence ID" value="TuG1812G0700002658.01.T01"/>
    <property type="gene ID" value="TuG1812G0700002658.01"/>
</dbReference>
<evidence type="ECO:0000313" key="2">
    <source>
        <dbReference type="EnsemblPlants" id="TuG1812G0700002658.01.T01"/>
    </source>
</evidence>
<dbReference type="AlphaFoldDB" id="A0A8R7R1V5"/>
<organism evidence="2 3">
    <name type="scientific">Triticum urartu</name>
    <name type="common">Red wild einkorn</name>
    <name type="synonym">Crithodium urartu</name>
    <dbReference type="NCBI Taxonomy" id="4572"/>
    <lineage>
        <taxon>Eukaryota</taxon>
        <taxon>Viridiplantae</taxon>
        <taxon>Streptophyta</taxon>
        <taxon>Embryophyta</taxon>
        <taxon>Tracheophyta</taxon>
        <taxon>Spermatophyta</taxon>
        <taxon>Magnoliopsida</taxon>
        <taxon>Liliopsida</taxon>
        <taxon>Poales</taxon>
        <taxon>Poaceae</taxon>
        <taxon>BOP clade</taxon>
        <taxon>Pooideae</taxon>
        <taxon>Triticodae</taxon>
        <taxon>Triticeae</taxon>
        <taxon>Triticinae</taxon>
        <taxon>Triticum</taxon>
    </lineage>
</organism>
<dbReference type="Proteomes" id="UP000015106">
    <property type="component" value="Chromosome 7"/>
</dbReference>
<reference evidence="2" key="3">
    <citation type="submission" date="2022-06" db="UniProtKB">
        <authorList>
            <consortium name="EnsemblPlants"/>
        </authorList>
    </citation>
    <scope>IDENTIFICATION</scope>
</reference>
<reference evidence="3" key="1">
    <citation type="journal article" date="2013" name="Nature">
        <title>Draft genome of the wheat A-genome progenitor Triticum urartu.</title>
        <authorList>
            <person name="Ling H.Q."/>
            <person name="Zhao S."/>
            <person name="Liu D."/>
            <person name="Wang J."/>
            <person name="Sun H."/>
            <person name="Zhang C."/>
            <person name="Fan H."/>
            <person name="Li D."/>
            <person name="Dong L."/>
            <person name="Tao Y."/>
            <person name="Gao C."/>
            <person name="Wu H."/>
            <person name="Li Y."/>
            <person name="Cui Y."/>
            <person name="Guo X."/>
            <person name="Zheng S."/>
            <person name="Wang B."/>
            <person name="Yu K."/>
            <person name="Liang Q."/>
            <person name="Yang W."/>
            <person name="Lou X."/>
            <person name="Chen J."/>
            <person name="Feng M."/>
            <person name="Jian J."/>
            <person name="Zhang X."/>
            <person name="Luo G."/>
            <person name="Jiang Y."/>
            <person name="Liu J."/>
            <person name="Wang Z."/>
            <person name="Sha Y."/>
            <person name="Zhang B."/>
            <person name="Wu H."/>
            <person name="Tang D."/>
            <person name="Shen Q."/>
            <person name="Xue P."/>
            <person name="Zou S."/>
            <person name="Wang X."/>
            <person name="Liu X."/>
            <person name="Wang F."/>
            <person name="Yang Y."/>
            <person name="An X."/>
            <person name="Dong Z."/>
            <person name="Zhang K."/>
            <person name="Zhang X."/>
            <person name="Luo M.C."/>
            <person name="Dvorak J."/>
            <person name="Tong Y."/>
            <person name="Wang J."/>
            <person name="Yang H."/>
            <person name="Li Z."/>
            <person name="Wang D."/>
            <person name="Zhang A."/>
            <person name="Wang J."/>
        </authorList>
    </citation>
    <scope>NUCLEOTIDE SEQUENCE</scope>
    <source>
        <strain evidence="3">cv. G1812</strain>
    </source>
</reference>
<sequence length="139" mass="15453">MPHNDHIFSGILKLNRKRAEKWWPNLMQMGRGSQPRAGLVSQLDKEQAARDSDPQPASIPNPHDRRGRRLPWPVGRFSGNSWRDHDRGGALPSLALEAGEGCARGLWGGRAGPIGHRRRRPRPVGRTTGGKRISRPALP</sequence>
<reference evidence="2" key="2">
    <citation type="submission" date="2018-03" db="EMBL/GenBank/DDBJ databases">
        <title>The Triticum urartu genome reveals the dynamic nature of wheat genome evolution.</title>
        <authorList>
            <person name="Ling H."/>
            <person name="Ma B."/>
            <person name="Shi X."/>
            <person name="Liu H."/>
            <person name="Dong L."/>
            <person name="Sun H."/>
            <person name="Cao Y."/>
            <person name="Gao Q."/>
            <person name="Zheng S."/>
            <person name="Li Y."/>
            <person name="Yu Y."/>
            <person name="Du H."/>
            <person name="Qi M."/>
            <person name="Li Y."/>
            <person name="Yu H."/>
            <person name="Cui Y."/>
            <person name="Wang N."/>
            <person name="Chen C."/>
            <person name="Wu H."/>
            <person name="Zhao Y."/>
            <person name="Zhang J."/>
            <person name="Li Y."/>
            <person name="Zhou W."/>
            <person name="Zhang B."/>
            <person name="Hu W."/>
            <person name="Eijk M."/>
            <person name="Tang J."/>
            <person name="Witsenboer H."/>
            <person name="Zhao S."/>
            <person name="Li Z."/>
            <person name="Zhang A."/>
            <person name="Wang D."/>
            <person name="Liang C."/>
        </authorList>
    </citation>
    <scope>NUCLEOTIDE SEQUENCE [LARGE SCALE GENOMIC DNA]</scope>
    <source>
        <strain evidence="2">cv. G1812</strain>
    </source>
</reference>
<evidence type="ECO:0000256" key="1">
    <source>
        <dbReference type="SAM" id="MobiDB-lite"/>
    </source>
</evidence>